<feature type="transmembrane region" description="Helical" evidence="7">
    <location>
        <begin position="119"/>
        <end position="145"/>
    </location>
</feature>
<dbReference type="AlphaFoldDB" id="A0A1Y2A8U5"/>
<dbReference type="STRING" id="1231657.A0A1Y2A8U5"/>
<evidence type="ECO:0000313" key="9">
    <source>
        <dbReference type="EMBL" id="ORY18727.1"/>
    </source>
</evidence>
<feature type="transmembrane region" description="Helical" evidence="7">
    <location>
        <begin position="94"/>
        <end position="112"/>
    </location>
</feature>
<dbReference type="InterPro" id="IPR049326">
    <property type="entry name" value="Rhodopsin_dom_fungi"/>
</dbReference>
<sequence length="379" mass="42645">MVNNRQTTALALICLCPILAAISVGLRTLSRHLGRNFGWDDWLIYVAMLLLLGETITAYQYVILSHTGYHVYDIPKQTIAQQVAALKWSFAVQLFYHPMMGAIRASIIMFLFRVKDRRIFIQVALHVVFWINVGYMVSTTIVNIFQCTPVHYTFMRPQEDQETDANGNVIKHGKCIDSLRFILASCTLSIFMDLIIIPIPTAMVWNLQMRRKTKIAVVAIMSIGWVATAVSIGRFIVYYYRFSPSNTDRTYNLGVVISIAEPSIGIIAASAPAMKCLFRHIAPRYFSDGSSTYQSRSRTHPVSGRRKSVNSDYGREEGNYDHGRIEGMATDDGTYALGSVDSREQIVINATPGPNRTRSTKTGNSETVEHVPKHILNHN</sequence>
<feature type="region of interest" description="Disordered" evidence="6">
    <location>
        <begin position="290"/>
        <end position="327"/>
    </location>
</feature>
<proteinExistence type="inferred from homology"/>
<evidence type="ECO:0000256" key="2">
    <source>
        <dbReference type="ARBA" id="ARBA00022692"/>
    </source>
</evidence>
<dbReference type="GO" id="GO:0016020">
    <property type="term" value="C:membrane"/>
    <property type="evidence" value="ECO:0007669"/>
    <property type="project" value="UniProtKB-SubCell"/>
</dbReference>
<keyword evidence="2 7" id="KW-0812">Transmembrane</keyword>
<dbReference type="InterPro" id="IPR052337">
    <property type="entry name" value="SAT4-like"/>
</dbReference>
<evidence type="ECO:0000313" key="10">
    <source>
        <dbReference type="Proteomes" id="UP000193144"/>
    </source>
</evidence>
<protein>
    <recommendedName>
        <fullName evidence="8">Rhodopsin domain-containing protein</fullName>
    </recommendedName>
</protein>
<organism evidence="9 10">
    <name type="scientific">Clohesyomyces aquaticus</name>
    <dbReference type="NCBI Taxonomy" id="1231657"/>
    <lineage>
        <taxon>Eukaryota</taxon>
        <taxon>Fungi</taxon>
        <taxon>Dikarya</taxon>
        <taxon>Ascomycota</taxon>
        <taxon>Pezizomycotina</taxon>
        <taxon>Dothideomycetes</taxon>
        <taxon>Pleosporomycetidae</taxon>
        <taxon>Pleosporales</taxon>
        <taxon>Lindgomycetaceae</taxon>
        <taxon>Clohesyomyces</taxon>
    </lineage>
</organism>
<dbReference type="PANTHER" id="PTHR33048:SF160">
    <property type="entry name" value="SAT4 FAMILY MEMBRANE PROTEIN"/>
    <property type="match status" value="1"/>
</dbReference>
<feature type="transmembrane region" description="Helical" evidence="7">
    <location>
        <begin position="6"/>
        <end position="30"/>
    </location>
</feature>
<name>A0A1Y2A8U5_9PLEO</name>
<feature type="compositionally biased region" description="Basic and acidic residues" evidence="6">
    <location>
        <begin position="313"/>
        <end position="325"/>
    </location>
</feature>
<evidence type="ECO:0000256" key="5">
    <source>
        <dbReference type="ARBA" id="ARBA00038359"/>
    </source>
</evidence>
<keyword evidence="4 7" id="KW-0472">Membrane</keyword>
<evidence type="ECO:0000256" key="7">
    <source>
        <dbReference type="SAM" id="Phobius"/>
    </source>
</evidence>
<feature type="transmembrane region" description="Helical" evidence="7">
    <location>
        <begin position="42"/>
        <end position="62"/>
    </location>
</feature>
<gene>
    <name evidence="9" type="ORF">BCR34DRAFT_553366</name>
</gene>
<dbReference type="Pfam" id="PF20684">
    <property type="entry name" value="Fung_rhodopsin"/>
    <property type="match status" value="1"/>
</dbReference>
<reference evidence="9 10" key="1">
    <citation type="submission" date="2016-07" db="EMBL/GenBank/DDBJ databases">
        <title>Pervasive Adenine N6-methylation of Active Genes in Fungi.</title>
        <authorList>
            <consortium name="DOE Joint Genome Institute"/>
            <person name="Mondo S.J."/>
            <person name="Dannebaum R.O."/>
            <person name="Kuo R.C."/>
            <person name="Labutti K."/>
            <person name="Haridas S."/>
            <person name="Kuo A."/>
            <person name="Salamov A."/>
            <person name="Ahrendt S.R."/>
            <person name="Lipzen A."/>
            <person name="Sullivan W."/>
            <person name="Andreopoulos W.B."/>
            <person name="Clum A."/>
            <person name="Lindquist E."/>
            <person name="Daum C."/>
            <person name="Ramamoorthy G.K."/>
            <person name="Gryganskyi A."/>
            <person name="Culley D."/>
            <person name="Magnuson J.K."/>
            <person name="James T.Y."/>
            <person name="O'Malley M.A."/>
            <person name="Stajich J.E."/>
            <person name="Spatafora J.W."/>
            <person name="Visel A."/>
            <person name="Grigoriev I.V."/>
        </authorList>
    </citation>
    <scope>NUCLEOTIDE SEQUENCE [LARGE SCALE GENOMIC DNA]</scope>
    <source>
        <strain evidence="9 10">CBS 115471</strain>
    </source>
</reference>
<evidence type="ECO:0000256" key="1">
    <source>
        <dbReference type="ARBA" id="ARBA00004141"/>
    </source>
</evidence>
<feature type="transmembrane region" description="Helical" evidence="7">
    <location>
        <begin position="181"/>
        <end position="205"/>
    </location>
</feature>
<comment type="similarity">
    <text evidence="5">Belongs to the SAT4 family.</text>
</comment>
<accession>A0A1Y2A8U5</accession>
<feature type="transmembrane region" description="Helical" evidence="7">
    <location>
        <begin position="251"/>
        <end position="274"/>
    </location>
</feature>
<evidence type="ECO:0000256" key="6">
    <source>
        <dbReference type="SAM" id="MobiDB-lite"/>
    </source>
</evidence>
<keyword evidence="10" id="KW-1185">Reference proteome</keyword>
<evidence type="ECO:0000256" key="4">
    <source>
        <dbReference type="ARBA" id="ARBA00023136"/>
    </source>
</evidence>
<evidence type="ECO:0000259" key="8">
    <source>
        <dbReference type="Pfam" id="PF20684"/>
    </source>
</evidence>
<keyword evidence="3 7" id="KW-1133">Transmembrane helix</keyword>
<dbReference type="Proteomes" id="UP000193144">
    <property type="component" value="Unassembled WGS sequence"/>
</dbReference>
<dbReference type="EMBL" id="MCFA01000005">
    <property type="protein sequence ID" value="ORY18727.1"/>
    <property type="molecule type" value="Genomic_DNA"/>
</dbReference>
<evidence type="ECO:0000256" key="3">
    <source>
        <dbReference type="ARBA" id="ARBA00022989"/>
    </source>
</evidence>
<feature type="compositionally biased region" description="Basic residues" evidence="6">
    <location>
        <begin position="297"/>
        <end position="308"/>
    </location>
</feature>
<feature type="transmembrane region" description="Helical" evidence="7">
    <location>
        <begin position="217"/>
        <end position="239"/>
    </location>
</feature>
<feature type="domain" description="Rhodopsin" evidence="8">
    <location>
        <begin position="26"/>
        <end position="279"/>
    </location>
</feature>
<comment type="caution">
    <text evidence="9">The sequence shown here is derived from an EMBL/GenBank/DDBJ whole genome shotgun (WGS) entry which is preliminary data.</text>
</comment>
<comment type="subcellular location">
    <subcellularLocation>
        <location evidence="1">Membrane</location>
        <topology evidence="1">Multi-pass membrane protein</topology>
    </subcellularLocation>
</comment>
<dbReference type="OrthoDB" id="5283415at2759"/>
<dbReference type="PANTHER" id="PTHR33048">
    <property type="entry name" value="PTH11-LIKE INTEGRAL MEMBRANE PROTEIN (AFU_ORTHOLOGUE AFUA_5G11245)"/>
    <property type="match status" value="1"/>
</dbReference>